<accession>A0A2U3QK94</accession>
<evidence type="ECO:0000256" key="8">
    <source>
        <dbReference type="ARBA" id="ARBA00023157"/>
    </source>
</evidence>
<dbReference type="GO" id="GO:0016491">
    <property type="term" value="F:oxidoreductase activity"/>
    <property type="evidence" value="ECO:0007669"/>
    <property type="project" value="UniProtKB-KW"/>
</dbReference>
<dbReference type="Pfam" id="PF07884">
    <property type="entry name" value="VKOR"/>
    <property type="match status" value="1"/>
</dbReference>
<evidence type="ECO:0000256" key="7">
    <source>
        <dbReference type="ARBA" id="ARBA00023136"/>
    </source>
</evidence>
<keyword evidence="3 10" id="KW-0812">Transmembrane</keyword>
<organism evidence="12 13">
    <name type="scientific">Candidatus Sulfobium mesophilum</name>
    <dbReference type="NCBI Taxonomy" id="2016548"/>
    <lineage>
        <taxon>Bacteria</taxon>
        <taxon>Pseudomonadati</taxon>
        <taxon>Nitrospirota</taxon>
        <taxon>Nitrospiria</taxon>
        <taxon>Nitrospirales</taxon>
        <taxon>Nitrospiraceae</taxon>
        <taxon>Candidatus Sulfobium</taxon>
    </lineage>
</organism>
<dbReference type="SUPFAM" id="SSF52833">
    <property type="entry name" value="Thioredoxin-like"/>
    <property type="match status" value="1"/>
</dbReference>
<dbReference type="AlphaFoldDB" id="A0A2U3QK94"/>
<evidence type="ECO:0000256" key="10">
    <source>
        <dbReference type="SAM" id="Phobius"/>
    </source>
</evidence>
<evidence type="ECO:0000259" key="11">
    <source>
        <dbReference type="Pfam" id="PF07884"/>
    </source>
</evidence>
<feature type="domain" description="Vitamin K epoxide reductase" evidence="11">
    <location>
        <begin position="64"/>
        <end position="140"/>
    </location>
</feature>
<dbReference type="InterPro" id="IPR038354">
    <property type="entry name" value="VKOR_sf"/>
</dbReference>
<evidence type="ECO:0000256" key="6">
    <source>
        <dbReference type="ARBA" id="ARBA00023002"/>
    </source>
</evidence>
<dbReference type="Gene3D" id="1.20.1440.130">
    <property type="entry name" value="VKOR domain"/>
    <property type="match status" value="1"/>
</dbReference>
<dbReference type="CDD" id="cd12921">
    <property type="entry name" value="VKOR_4"/>
    <property type="match status" value="1"/>
</dbReference>
<dbReference type="OrthoDB" id="20261at2"/>
<dbReference type="GO" id="GO:0016020">
    <property type="term" value="C:membrane"/>
    <property type="evidence" value="ECO:0007669"/>
    <property type="project" value="UniProtKB-SubCell"/>
</dbReference>
<evidence type="ECO:0000256" key="2">
    <source>
        <dbReference type="ARBA" id="ARBA00006214"/>
    </source>
</evidence>
<keyword evidence="9" id="KW-0676">Redox-active center</keyword>
<gene>
    <name evidence="12" type="ORF">NBG4_70023</name>
</gene>
<sequence>MQLNGLNKSHSYPANFAKKKEKISTLKRFCLMRAAFLTGLVLSVMSYFNLCMTSACTETHKYILFGFPFTMFGFVFFPSAWISFELGRTRRALSTLFVIMIAVASGAELEFLRIQKYEIREWCPLCLGIAATVYILAFLACYGWTRNIIFTSNDRRGIIMTTLKRTSLIVLIVAAGFLLAFKGAQKGEAQDKAMNIFLGAGNSVRELYIFTDWFCPACRKAEPEIEKAVSSLEKNTKIIFVDVPIHPETLNYMPYNLSFLTNEKGKYLELRKALGTLSLTSKEPPVDEVQKTIAPLGVTYKPLSFMIVTKGLKYWDETAKSFGVKSTPTVVVANKETKKKIQMVGFKDITEQNIMKALDEVSK</sequence>
<evidence type="ECO:0000313" key="12">
    <source>
        <dbReference type="EMBL" id="SPQ01760.1"/>
    </source>
</evidence>
<name>A0A2U3QK94_9BACT</name>
<keyword evidence="5 10" id="KW-1133">Transmembrane helix</keyword>
<evidence type="ECO:0000256" key="5">
    <source>
        <dbReference type="ARBA" id="ARBA00022989"/>
    </source>
</evidence>
<evidence type="ECO:0000256" key="4">
    <source>
        <dbReference type="ARBA" id="ARBA00022719"/>
    </source>
</evidence>
<dbReference type="Gene3D" id="3.40.30.10">
    <property type="entry name" value="Glutaredoxin"/>
    <property type="match status" value="1"/>
</dbReference>
<proteinExistence type="inferred from homology"/>
<comment type="similarity">
    <text evidence="2">Belongs to the VKOR family.</text>
</comment>
<dbReference type="EMBL" id="OUUY01000119">
    <property type="protein sequence ID" value="SPQ01760.1"/>
    <property type="molecule type" value="Genomic_DNA"/>
</dbReference>
<protein>
    <recommendedName>
        <fullName evidence="11">Vitamin K epoxide reductase domain-containing protein</fullName>
    </recommendedName>
</protein>
<keyword evidence="7 10" id="KW-0472">Membrane</keyword>
<evidence type="ECO:0000313" key="13">
    <source>
        <dbReference type="Proteomes" id="UP000245125"/>
    </source>
</evidence>
<feature type="transmembrane region" description="Helical" evidence="10">
    <location>
        <begin position="62"/>
        <end position="81"/>
    </location>
</feature>
<feature type="transmembrane region" description="Helical" evidence="10">
    <location>
        <begin position="124"/>
        <end position="145"/>
    </location>
</feature>
<keyword evidence="8" id="KW-1015">Disulfide bond</keyword>
<keyword evidence="6" id="KW-0560">Oxidoreductase</keyword>
<feature type="transmembrane region" description="Helical" evidence="10">
    <location>
        <begin position="93"/>
        <end position="112"/>
    </location>
</feature>
<reference evidence="13" key="1">
    <citation type="submission" date="2018-03" db="EMBL/GenBank/DDBJ databases">
        <authorList>
            <person name="Zecchin S."/>
        </authorList>
    </citation>
    <scope>NUCLEOTIDE SEQUENCE [LARGE SCALE GENOMIC DNA]</scope>
</reference>
<dbReference type="GO" id="GO:0048038">
    <property type="term" value="F:quinone binding"/>
    <property type="evidence" value="ECO:0007669"/>
    <property type="project" value="UniProtKB-KW"/>
</dbReference>
<evidence type="ECO:0000256" key="3">
    <source>
        <dbReference type="ARBA" id="ARBA00022692"/>
    </source>
</evidence>
<feature type="transmembrane region" description="Helical" evidence="10">
    <location>
        <begin position="165"/>
        <end position="184"/>
    </location>
</feature>
<keyword evidence="13" id="KW-1185">Reference proteome</keyword>
<feature type="transmembrane region" description="Helical" evidence="10">
    <location>
        <begin position="31"/>
        <end position="50"/>
    </location>
</feature>
<evidence type="ECO:0000256" key="9">
    <source>
        <dbReference type="ARBA" id="ARBA00023284"/>
    </source>
</evidence>
<dbReference type="InterPro" id="IPR036249">
    <property type="entry name" value="Thioredoxin-like_sf"/>
</dbReference>
<keyword evidence="4" id="KW-0874">Quinone</keyword>
<dbReference type="Proteomes" id="UP000245125">
    <property type="component" value="Unassembled WGS sequence"/>
</dbReference>
<dbReference type="InterPro" id="IPR012932">
    <property type="entry name" value="VKOR"/>
</dbReference>
<comment type="subcellular location">
    <subcellularLocation>
        <location evidence="1">Membrane</location>
        <topology evidence="1">Multi-pass membrane protein</topology>
    </subcellularLocation>
</comment>
<evidence type="ECO:0000256" key="1">
    <source>
        <dbReference type="ARBA" id="ARBA00004141"/>
    </source>
</evidence>